<accession>A0A6P8Y7Z5</accession>
<sequence>MSDSSGSGTSQELCGHHETWDDIVDNQAKQIKKLEKDVRVANERLEHALWHCHVYRHSLSKLPGGYEQHKKSLAEHEEELEVEPLCSQCERDGLLKKIADLEERLRSATGK</sequence>
<name>A0A6P8Y7Z5_THRPL</name>
<dbReference type="RefSeq" id="XP_034235753.1">
    <property type="nucleotide sequence ID" value="XM_034379862.1"/>
</dbReference>
<evidence type="ECO:0000313" key="1">
    <source>
        <dbReference type="Proteomes" id="UP000515158"/>
    </source>
</evidence>
<reference evidence="2" key="1">
    <citation type="submission" date="2025-08" db="UniProtKB">
        <authorList>
            <consortium name="RefSeq"/>
        </authorList>
    </citation>
    <scope>IDENTIFICATION</scope>
    <source>
        <tissue evidence="2">Total insect</tissue>
    </source>
</reference>
<keyword evidence="1" id="KW-1185">Reference proteome</keyword>
<dbReference type="InParanoid" id="A0A6P8Y7Z5"/>
<dbReference type="KEGG" id="tpal:117642054"/>
<evidence type="ECO:0000313" key="2">
    <source>
        <dbReference type="RefSeq" id="XP_034235753.1"/>
    </source>
</evidence>
<gene>
    <name evidence="2" type="primary">LOC117642054</name>
</gene>
<dbReference type="GeneID" id="117642054"/>
<proteinExistence type="predicted"/>
<protein>
    <submittedName>
        <fullName evidence="2">Uncharacterized protein LOC117642054</fullName>
    </submittedName>
</protein>
<dbReference type="Proteomes" id="UP000515158">
    <property type="component" value="Unplaced"/>
</dbReference>
<organism evidence="2">
    <name type="scientific">Thrips palmi</name>
    <name type="common">Melon thrips</name>
    <dbReference type="NCBI Taxonomy" id="161013"/>
    <lineage>
        <taxon>Eukaryota</taxon>
        <taxon>Metazoa</taxon>
        <taxon>Ecdysozoa</taxon>
        <taxon>Arthropoda</taxon>
        <taxon>Hexapoda</taxon>
        <taxon>Insecta</taxon>
        <taxon>Pterygota</taxon>
        <taxon>Neoptera</taxon>
        <taxon>Paraneoptera</taxon>
        <taxon>Thysanoptera</taxon>
        <taxon>Terebrantia</taxon>
        <taxon>Thripoidea</taxon>
        <taxon>Thripidae</taxon>
        <taxon>Thrips</taxon>
    </lineage>
</organism>
<dbReference type="AlphaFoldDB" id="A0A6P8Y7Z5"/>